<dbReference type="InterPro" id="IPR015021">
    <property type="entry name" value="C11orf54_DUF1907"/>
</dbReference>
<evidence type="ECO:0000313" key="8">
    <source>
        <dbReference type="EMBL" id="KYN22922.1"/>
    </source>
</evidence>
<reference evidence="8 9" key="1">
    <citation type="submission" date="2015-09" db="EMBL/GenBank/DDBJ databases">
        <title>Trachymyrmex cornetzi WGS genome.</title>
        <authorList>
            <person name="Nygaard S."/>
            <person name="Hu H."/>
            <person name="Boomsma J."/>
            <person name="Zhang G."/>
        </authorList>
    </citation>
    <scope>NUCLEOTIDE SEQUENCE [LARGE SCALE GENOMIC DNA]</scope>
    <source>
        <strain evidence="8">Tcor2-1</strain>
        <tissue evidence="8">Whole body</tissue>
    </source>
</reference>
<dbReference type="AlphaFoldDB" id="A0A195EDN7"/>
<proteinExistence type="predicted"/>
<dbReference type="GO" id="GO:0008270">
    <property type="term" value="F:zinc ion binding"/>
    <property type="evidence" value="ECO:0007669"/>
    <property type="project" value="TreeGrafter"/>
</dbReference>
<dbReference type="Pfam" id="PF08925">
    <property type="entry name" value="DUF1907"/>
    <property type="match status" value="1"/>
</dbReference>
<evidence type="ECO:0000313" key="9">
    <source>
        <dbReference type="Proteomes" id="UP000078492"/>
    </source>
</evidence>
<accession>A0A195EDN7</accession>
<dbReference type="SMART" id="SM01168">
    <property type="entry name" value="DUF1907"/>
    <property type="match status" value="1"/>
</dbReference>
<keyword evidence="9" id="KW-1185">Reference proteome</keyword>
<dbReference type="Proteomes" id="UP000078492">
    <property type="component" value="Unassembled WGS sequence"/>
</dbReference>
<dbReference type="PANTHER" id="PTHR13204:SF1">
    <property type="entry name" value="ESTER HYDROLASE C11ORF54"/>
    <property type="match status" value="1"/>
</dbReference>
<dbReference type="EMBL" id="KQ979074">
    <property type="protein sequence ID" value="KYN22922.1"/>
    <property type="molecule type" value="Genomic_DNA"/>
</dbReference>
<comment type="subunit">
    <text evidence="2">Monomer.</text>
</comment>
<keyword evidence="4" id="KW-0378">Hydrolase</keyword>
<dbReference type="GO" id="GO:0016788">
    <property type="term" value="F:hydrolase activity, acting on ester bonds"/>
    <property type="evidence" value="ECO:0007669"/>
    <property type="project" value="TreeGrafter"/>
</dbReference>
<protein>
    <recommendedName>
        <fullName evidence="7">DUF1907 domain-containing protein</fullName>
    </recommendedName>
</protein>
<keyword evidence="5" id="KW-0862">Zinc</keyword>
<dbReference type="GO" id="GO:0005634">
    <property type="term" value="C:nucleus"/>
    <property type="evidence" value="ECO:0007669"/>
    <property type="project" value="UniProtKB-SubCell"/>
</dbReference>
<evidence type="ECO:0000256" key="4">
    <source>
        <dbReference type="ARBA" id="ARBA00022801"/>
    </source>
</evidence>
<dbReference type="SUPFAM" id="SSF117856">
    <property type="entry name" value="AF0104/ALDC/Ptd012-like"/>
    <property type="match status" value="1"/>
</dbReference>
<keyword evidence="6" id="KW-0539">Nucleus</keyword>
<name>A0A195EDN7_9HYME</name>
<comment type="subcellular location">
    <subcellularLocation>
        <location evidence="1">Nucleus</location>
    </subcellularLocation>
</comment>
<evidence type="ECO:0000256" key="1">
    <source>
        <dbReference type="ARBA" id="ARBA00004123"/>
    </source>
</evidence>
<organism evidence="8 9">
    <name type="scientific">Trachymyrmex cornetzi</name>
    <dbReference type="NCBI Taxonomy" id="471704"/>
    <lineage>
        <taxon>Eukaryota</taxon>
        <taxon>Metazoa</taxon>
        <taxon>Ecdysozoa</taxon>
        <taxon>Arthropoda</taxon>
        <taxon>Hexapoda</taxon>
        <taxon>Insecta</taxon>
        <taxon>Pterygota</taxon>
        <taxon>Neoptera</taxon>
        <taxon>Endopterygota</taxon>
        <taxon>Hymenoptera</taxon>
        <taxon>Apocrita</taxon>
        <taxon>Aculeata</taxon>
        <taxon>Formicoidea</taxon>
        <taxon>Formicidae</taxon>
        <taxon>Myrmicinae</taxon>
        <taxon>Trachymyrmex</taxon>
    </lineage>
</organism>
<gene>
    <name evidence="8" type="ORF">ALC57_04705</name>
</gene>
<dbReference type="PANTHER" id="PTHR13204">
    <property type="entry name" value="PTD012 PROTEIN"/>
    <property type="match status" value="1"/>
</dbReference>
<evidence type="ECO:0000256" key="5">
    <source>
        <dbReference type="ARBA" id="ARBA00022833"/>
    </source>
</evidence>
<evidence type="ECO:0000256" key="2">
    <source>
        <dbReference type="ARBA" id="ARBA00011245"/>
    </source>
</evidence>
<keyword evidence="3" id="KW-0479">Metal-binding</keyword>
<evidence type="ECO:0000256" key="6">
    <source>
        <dbReference type="ARBA" id="ARBA00023242"/>
    </source>
</evidence>
<evidence type="ECO:0000256" key="3">
    <source>
        <dbReference type="ARBA" id="ARBA00022723"/>
    </source>
</evidence>
<feature type="domain" description="DUF1907" evidence="7">
    <location>
        <begin position="33"/>
        <end position="231"/>
    </location>
</feature>
<sequence length="251" mass="28421">MENRPNGHAYTCSVRPYLIHPLTPLNLSEIAEVLQNGMQSLFHDVRVDITRCPYLTTAPYNLAGVGLCGNTAVVEFLRHDQNVPWNRRTKDIQQLLTCSIRDSFIIGSTYATKPNMPYYGHLIMNATYKAPMGIRNESRLIFAELRNGQTRIEKLTEPNQMIYTNKGIFFVSEALGGVLKMTNGSVACNLMWDEYQEPISPFPDFVREQQCPEICLESDMVAVGTILNNEPKLTEEQRYGIVSYLSQLCGD</sequence>
<evidence type="ECO:0000259" key="7">
    <source>
        <dbReference type="SMART" id="SM01168"/>
    </source>
</evidence>